<keyword evidence="10" id="KW-1185">Reference proteome</keyword>
<protein>
    <submittedName>
        <fullName evidence="9">ABC transporter permease</fullName>
    </submittedName>
</protein>
<feature type="transmembrane region" description="Helical" evidence="7">
    <location>
        <begin position="134"/>
        <end position="153"/>
    </location>
</feature>
<dbReference type="PANTHER" id="PTHR30151:SF0">
    <property type="entry name" value="ABC TRANSPORTER PERMEASE PROTEIN MJ0413-RELATED"/>
    <property type="match status" value="1"/>
</dbReference>
<organism evidence="9 10">
    <name type="scientific">Ruminococcus turbiniformis</name>
    <dbReference type="NCBI Taxonomy" id="2881258"/>
    <lineage>
        <taxon>Bacteria</taxon>
        <taxon>Bacillati</taxon>
        <taxon>Bacillota</taxon>
        <taxon>Clostridia</taxon>
        <taxon>Eubacteriales</taxon>
        <taxon>Oscillospiraceae</taxon>
        <taxon>Ruminococcus</taxon>
    </lineage>
</organism>
<evidence type="ECO:0000256" key="7">
    <source>
        <dbReference type="RuleBase" id="RU363032"/>
    </source>
</evidence>
<evidence type="ECO:0000259" key="8">
    <source>
        <dbReference type="PROSITE" id="PS50928"/>
    </source>
</evidence>
<dbReference type="PROSITE" id="PS50928">
    <property type="entry name" value="ABC_TM1"/>
    <property type="match status" value="1"/>
</dbReference>
<keyword evidence="2 7" id="KW-0813">Transport</keyword>
<evidence type="ECO:0000256" key="6">
    <source>
        <dbReference type="ARBA" id="ARBA00023136"/>
    </source>
</evidence>
<gene>
    <name evidence="9" type="ORF">LKD70_00485</name>
</gene>
<evidence type="ECO:0000256" key="3">
    <source>
        <dbReference type="ARBA" id="ARBA00022475"/>
    </source>
</evidence>
<comment type="caution">
    <text evidence="9">The sequence shown here is derived from an EMBL/GenBank/DDBJ whole genome shotgun (WGS) entry which is preliminary data.</text>
</comment>
<keyword evidence="4 7" id="KW-0812">Transmembrane</keyword>
<dbReference type="Proteomes" id="UP001198151">
    <property type="component" value="Unassembled WGS sequence"/>
</dbReference>
<feature type="transmembrane region" description="Helical" evidence="7">
    <location>
        <begin position="12"/>
        <end position="35"/>
    </location>
</feature>
<dbReference type="CDD" id="cd06261">
    <property type="entry name" value="TM_PBP2"/>
    <property type="match status" value="1"/>
</dbReference>
<evidence type="ECO:0000313" key="9">
    <source>
        <dbReference type="EMBL" id="MCC2252930.1"/>
    </source>
</evidence>
<dbReference type="InterPro" id="IPR000515">
    <property type="entry name" value="MetI-like"/>
</dbReference>
<proteinExistence type="inferred from homology"/>
<dbReference type="EMBL" id="JAJEQX010000001">
    <property type="protein sequence ID" value="MCC2252930.1"/>
    <property type="molecule type" value="Genomic_DNA"/>
</dbReference>
<accession>A0ABS8FSG8</accession>
<dbReference type="PANTHER" id="PTHR30151">
    <property type="entry name" value="ALKANE SULFONATE ABC TRANSPORTER-RELATED, MEMBRANE SUBUNIT"/>
    <property type="match status" value="1"/>
</dbReference>
<evidence type="ECO:0000256" key="1">
    <source>
        <dbReference type="ARBA" id="ARBA00004651"/>
    </source>
</evidence>
<evidence type="ECO:0000313" key="10">
    <source>
        <dbReference type="Proteomes" id="UP001198151"/>
    </source>
</evidence>
<dbReference type="RefSeq" id="WP_227706099.1">
    <property type="nucleotide sequence ID" value="NZ_JAJEQX010000001.1"/>
</dbReference>
<evidence type="ECO:0000256" key="4">
    <source>
        <dbReference type="ARBA" id="ARBA00022692"/>
    </source>
</evidence>
<feature type="transmembrane region" description="Helical" evidence="7">
    <location>
        <begin position="229"/>
        <end position="251"/>
    </location>
</feature>
<sequence>MKSGKKKLIRKILLGCVGVGIFLGVWQLLMSMGVISERTMSTPGQVLETFIYKLRSADPDGATLQEHFLSSFKLAMIGFITAMVIGIPMGLVMGYFKAARLLLNPMFEVIRPIPPIAWIPIVILFLGIGMPAKVFIVFVAAFVPCVINSYTGVKLTNPVYINVAKTMGAGHFRIFTKICIPSAIPMVFTGIRLSLGASWSTLVAAEMLASTNGLGYMIQMGRTIIRPDIIVVGMLVIGCTGALLSFVLGRIERHIAPWRK</sequence>
<feature type="transmembrane region" description="Helical" evidence="7">
    <location>
        <begin position="74"/>
        <end position="96"/>
    </location>
</feature>
<dbReference type="Gene3D" id="1.10.3720.10">
    <property type="entry name" value="MetI-like"/>
    <property type="match status" value="1"/>
</dbReference>
<feature type="transmembrane region" description="Helical" evidence="7">
    <location>
        <begin position="174"/>
        <end position="191"/>
    </location>
</feature>
<name>A0ABS8FSG8_9FIRM</name>
<reference evidence="9 10" key="1">
    <citation type="submission" date="2021-10" db="EMBL/GenBank/DDBJ databases">
        <title>Anaerobic single-cell dispensing facilitates the cultivation of human gut bacteria.</title>
        <authorList>
            <person name="Afrizal A."/>
        </authorList>
    </citation>
    <scope>NUCLEOTIDE SEQUENCE [LARGE SCALE GENOMIC DNA]</scope>
    <source>
        <strain evidence="9 10">CLA-AA-H200</strain>
    </source>
</reference>
<dbReference type="SUPFAM" id="SSF161098">
    <property type="entry name" value="MetI-like"/>
    <property type="match status" value="1"/>
</dbReference>
<keyword evidence="5 7" id="KW-1133">Transmembrane helix</keyword>
<keyword evidence="6 7" id="KW-0472">Membrane</keyword>
<feature type="domain" description="ABC transmembrane type-1" evidence="8">
    <location>
        <begin position="68"/>
        <end position="248"/>
    </location>
</feature>
<evidence type="ECO:0000256" key="5">
    <source>
        <dbReference type="ARBA" id="ARBA00022989"/>
    </source>
</evidence>
<comment type="similarity">
    <text evidence="7">Belongs to the binding-protein-dependent transport system permease family.</text>
</comment>
<dbReference type="InterPro" id="IPR035906">
    <property type="entry name" value="MetI-like_sf"/>
</dbReference>
<evidence type="ECO:0000256" key="2">
    <source>
        <dbReference type="ARBA" id="ARBA00022448"/>
    </source>
</evidence>
<keyword evidence="3" id="KW-1003">Cell membrane</keyword>
<comment type="subcellular location">
    <subcellularLocation>
        <location evidence="1 7">Cell membrane</location>
        <topology evidence="1 7">Multi-pass membrane protein</topology>
    </subcellularLocation>
</comment>
<dbReference type="Pfam" id="PF00528">
    <property type="entry name" value="BPD_transp_1"/>
    <property type="match status" value="1"/>
</dbReference>
<feature type="transmembrane region" description="Helical" evidence="7">
    <location>
        <begin position="108"/>
        <end position="128"/>
    </location>
</feature>